<keyword evidence="2" id="KW-0645">Protease</keyword>
<sequence>MSDDPLPVKVYVYDLSHGLAAVYSPMILGRAIEGIYHTSVVYNNQEYYIDQGIRVCRAPGTTKYGLPKEVLHVGETFVLQEILDEFIGELREHEDQKYHALKYDLFDNNCNHFTDVVIEFLVGKNLEDRILKLPQEVLATPNGQMLRQMLGGGSGGALGNALFGF</sequence>
<dbReference type="GO" id="GO:0006508">
    <property type="term" value="P:proteolysis"/>
    <property type="evidence" value="ECO:0007669"/>
    <property type="project" value="UniProtKB-KW"/>
</dbReference>
<evidence type="ECO:0000256" key="2">
    <source>
        <dbReference type="ARBA" id="ARBA00022670"/>
    </source>
</evidence>
<dbReference type="PROSITE" id="PS51858">
    <property type="entry name" value="PPPDE"/>
    <property type="match status" value="1"/>
</dbReference>
<organism evidence="5 6">
    <name type="scientific">Sungouiella intermedia</name>
    <dbReference type="NCBI Taxonomy" id="45354"/>
    <lineage>
        <taxon>Eukaryota</taxon>
        <taxon>Fungi</taxon>
        <taxon>Dikarya</taxon>
        <taxon>Ascomycota</taxon>
        <taxon>Saccharomycotina</taxon>
        <taxon>Pichiomycetes</taxon>
        <taxon>Metschnikowiaceae</taxon>
        <taxon>Sungouiella</taxon>
    </lineage>
</organism>
<dbReference type="PANTHER" id="PTHR12378">
    <property type="entry name" value="DESUMOYLATING ISOPEPTIDASE"/>
    <property type="match status" value="1"/>
</dbReference>
<evidence type="ECO:0000313" key="5">
    <source>
        <dbReference type="EMBL" id="SGZ54823.1"/>
    </source>
</evidence>
<evidence type="ECO:0000256" key="1">
    <source>
        <dbReference type="ARBA" id="ARBA00008140"/>
    </source>
</evidence>
<dbReference type="EMBL" id="LT635767">
    <property type="protein sequence ID" value="SGZ54823.1"/>
    <property type="molecule type" value="Genomic_DNA"/>
</dbReference>
<evidence type="ECO:0000259" key="4">
    <source>
        <dbReference type="PROSITE" id="PS51858"/>
    </source>
</evidence>
<dbReference type="GO" id="GO:0008233">
    <property type="term" value="F:peptidase activity"/>
    <property type="evidence" value="ECO:0007669"/>
    <property type="project" value="UniProtKB-KW"/>
</dbReference>
<keyword evidence="3" id="KW-0378">Hydrolase</keyword>
<proteinExistence type="inferred from homology"/>
<dbReference type="Gene3D" id="3.90.1720.30">
    <property type="entry name" value="PPPDE domains"/>
    <property type="match status" value="1"/>
</dbReference>
<feature type="domain" description="PPPDE" evidence="4">
    <location>
        <begin position="6"/>
        <end position="151"/>
    </location>
</feature>
<dbReference type="AlphaFoldDB" id="A0A1L0BTY9"/>
<protein>
    <submittedName>
        <fullName evidence="5">CIC11C00000005253</fullName>
    </submittedName>
</protein>
<dbReference type="InterPro" id="IPR042266">
    <property type="entry name" value="PPPDE_sf"/>
</dbReference>
<dbReference type="PANTHER" id="PTHR12378:SF7">
    <property type="entry name" value="DESUMOYLATING ISOPEPTIDASE 1"/>
    <property type="match status" value="1"/>
</dbReference>
<accession>A0A1L0BTY9</accession>
<comment type="similarity">
    <text evidence="1">Belongs to the DeSI family.</text>
</comment>
<evidence type="ECO:0000256" key="3">
    <source>
        <dbReference type="ARBA" id="ARBA00022801"/>
    </source>
</evidence>
<dbReference type="Proteomes" id="UP000182259">
    <property type="component" value="Chromosome IV"/>
</dbReference>
<name>A0A1L0BTY9_9ASCO</name>
<dbReference type="SMART" id="SM01179">
    <property type="entry name" value="DUF862"/>
    <property type="match status" value="1"/>
</dbReference>
<gene>
    <name evidence="5" type="ORF">SAMEA4029009_CIC11G00000005253</name>
</gene>
<reference evidence="5 6" key="1">
    <citation type="submission" date="2016-10" db="EMBL/GenBank/DDBJ databases">
        <authorList>
            <person name="de Groot N.N."/>
        </authorList>
    </citation>
    <scope>NUCLEOTIDE SEQUENCE [LARGE SCALE GENOMIC DNA]</scope>
    <source>
        <strain evidence="5 6">PYCC 4715</strain>
    </source>
</reference>
<dbReference type="GO" id="GO:0070646">
    <property type="term" value="P:protein modification by small protein removal"/>
    <property type="evidence" value="ECO:0007669"/>
    <property type="project" value="TreeGrafter"/>
</dbReference>
<dbReference type="Pfam" id="PF05903">
    <property type="entry name" value="Peptidase_C97"/>
    <property type="match status" value="1"/>
</dbReference>
<evidence type="ECO:0000313" key="6">
    <source>
        <dbReference type="Proteomes" id="UP000182259"/>
    </source>
</evidence>
<dbReference type="InterPro" id="IPR008580">
    <property type="entry name" value="PPPDE_dom"/>
</dbReference>